<dbReference type="PANTHER" id="PTHR43633:SF1">
    <property type="entry name" value="ALCOHOL DEHYDROGENASE YQHD"/>
    <property type="match status" value="1"/>
</dbReference>
<dbReference type="InterPro" id="IPR018211">
    <property type="entry name" value="ADH_Fe_CS"/>
</dbReference>
<accession>V6Q4I1</accession>
<evidence type="ECO:0000259" key="2">
    <source>
        <dbReference type="Pfam" id="PF00465"/>
    </source>
</evidence>
<evidence type="ECO:0000256" key="1">
    <source>
        <dbReference type="ARBA" id="ARBA00023002"/>
    </source>
</evidence>
<keyword evidence="1" id="KW-0560">Oxidoreductase</keyword>
<dbReference type="InterPro" id="IPR044731">
    <property type="entry name" value="BDH-like"/>
</dbReference>
<dbReference type="Pfam" id="PF00465">
    <property type="entry name" value="Fe-ADH"/>
    <property type="match status" value="1"/>
</dbReference>
<dbReference type="STRING" id="1408226.T233_01417"/>
<dbReference type="PROSITE" id="PS00060">
    <property type="entry name" value="ADH_IRON_2"/>
    <property type="match status" value="1"/>
</dbReference>
<name>V6Q4I1_9ENTE</name>
<sequence length="395" mass="43437">MENFDFQAPTNILFGEGQLQHLPRLLQEHGQRVLLTYGGGSIKRNGLYDEVQTLLKNANMTVIELGGIDPNPRLETVKEGARLCHEHDIDVILAVGGGSTIDCSKAIAAAYYYDGDPWDFTQKRELATKGLPIVTVLTLAATGSEMNGGAVISNMETKEKLGMGGRALIPKASILDPTNTFTVPRYQTMAGSADILSHLIENYFSVTEHAAVQDHVAEGLMKTVLHYTPIALEQPEHYDARANLMWASSLALNGLTGSGKKGSWSCHPMEHELSAYYDITHGIGLAILTPRWLAHILNADTVEKIAAFGRAVLDVEWEEPWAAARQTIQRLYETFVAWGVPMTLGEVGIDREYLEEMAEQAVKHSTLATHAYVPLEVKDVQAIYEACLTPMTFTE</sequence>
<dbReference type="GO" id="GO:1990002">
    <property type="term" value="F:methylglyoxal reductase (NADPH) (acetol producing) activity"/>
    <property type="evidence" value="ECO:0007669"/>
    <property type="project" value="TreeGrafter"/>
</dbReference>
<dbReference type="InterPro" id="IPR001670">
    <property type="entry name" value="ADH_Fe/GldA"/>
</dbReference>
<dbReference type="PANTHER" id="PTHR43633">
    <property type="entry name" value="ALCOHOL DEHYDROGENASE YQHD"/>
    <property type="match status" value="1"/>
</dbReference>
<dbReference type="SUPFAM" id="SSF56796">
    <property type="entry name" value="Dehydroquinate synthase-like"/>
    <property type="match status" value="1"/>
</dbReference>
<dbReference type="GO" id="GO:0005829">
    <property type="term" value="C:cytosol"/>
    <property type="evidence" value="ECO:0007669"/>
    <property type="project" value="TreeGrafter"/>
</dbReference>
<dbReference type="eggNOG" id="COG1979">
    <property type="taxonomic scope" value="Bacteria"/>
</dbReference>
<dbReference type="AlphaFoldDB" id="V6Q4I1"/>
<dbReference type="GO" id="GO:1990362">
    <property type="term" value="F:butanol dehydrogenase (NAD+) activity"/>
    <property type="evidence" value="ECO:0007669"/>
    <property type="project" value="InterPro"/>
</dbReference>
<dbReference type="FunFam" id="3.40.50.1970:FF:000003">
    <property type="entry name" value="Alcohol dehydrogenase, iron-containing"/>
    <property type="match status" value="1"/>
</dbReference>
<feature type="domain" description="Fe-containing alcohol dehydrogenase-like C-terminal" evidence="3">
    <location>
        <begin position="188"/>
        <end position="387"/>
    </location>
</feature>
<comment type="caution">
    <text evidence="4">The sequence shown here is derived from an EMBL/GenBank/DDBJ whole genome shotgun (WGS) entry which is preliminary data.</text>
</comment>
<dbReference type="Gene3D" id="3.40.50.1970">
    <property type="match status" value="1"/>
</dbReference>
<evidence type="ECO:0000313" key="4">
    <source>
        <dbReference type="EMBL" id="EST89662.1"/>
    </source>
</evidence>
<evidence type="ECO:0000259" key="3">
    <source>
        <dbReference type="Pfam" id="PF25137"/>
    </source>
</evidence>
<dbReference type="EMBL" id="AYSH01000017">
    <property type="protein sequence ID" value="EST89662.1"/>
    <property type="molecule type" value="Genomic_DNA"/>
</dbReference>
<proteinExistence type="predicted"/>
<organism evidence="4 5">
    <name type="scientific">Vagococcus lutrae LBD1</name>
    <dbReference type="NCBI Taxonomy" id="1408226"/>
    <lineage>
        <taxon>Bacteria</taxon>
        <taxon>Bacillati</taxon>
        <taxon>Bacillota</taxon>
        <taxon>Bacilli</taxon>
        <taxon>Lactobacillales</taxon>
        <taxon>Enterococcaceae</taxon>
        <taxon>Vagococcus</taxon>
    </lineage>
</organism>
<dbReference type="Gene3D" id="1.20.1090.10">
    <property type="entry name" value="Dehydroquinate synthase-like - alpha domain"/>
    <property type="match status" value="1"/>
</dbReference>
<gene>
    <name evidence="4" type="ORF">T233_01417</name>
</gene>
<dbReference type="Pfam" id="PF25137">
    <property type="entry name" value="ADH_Fe_C"/>
    <property type="match status" value="1"/>
</dbReference>
<evidence type="ECO:0000313" key="5">
    <source>
        <dbReference type="Proteomes" id="UP000018126"/>
    </source>
</evidence>
<dbReference type="Proteomes" id="UP000018126">
    <property type="component" value="Unassembled WGS sequence"/>
</dbReference>
<reference evidence="4 5" key="1">
    <citation type="journal article" date="2013" name="Genome Announc.">
        <title>High-Quality Draft Genome Sequence of Vagococcus lutrae Strain LBD1, Isolated from the Largemouth Bass Micropterus salmoides.</title>
        <authorList>
            <person name="Lebreton F."/>
            <person name="Valentino M.D."/>
            <person name="Duncan L.B."/>
            <person name="Zeng Q."/>
            <person name="Manson McGuire A."/>
            <person name="Earl A.M."/>
            <person name="Gilmore M.S."/>
        </authorList>
    </citation>
    <scope>NUCLEOTIDE SEQUENCE [LARGE SCALE GENOMIC DNA]</scope>
    <source>
        <strain evidence="4 5">LBD1</strain>
    </source>
</reference>
<dbReference type="InterPro" id="IPR056798">
    <property type="entry name" value="ADH_Fe_C"/>
</dbReference>
<keyword evidence="5" id="KW-1185">Reference proteome</keyword>
<feature type="domain" description="Alcohol dehydrogenase iron-type/glycerol dehydrogenase GldA" evidence="2">
    <location>
        <begin position="9"/>
        <end position="177"/>
    </location>
</feature>
<dbReference type="CDD" id="cd08187">
    <property type="entry name" value="BDH"/>
    <property type="match status" value="1"/>
</dbReference>
<protein>
    <submittedName>
        <fullName evidence="4">NADH-dependent butanol dehydrogenase A</fullName>
    </submittedName>
</protein>
<dbReference type="PATRIC" id="fig|1408226.3.peg.1390"/>
<dbReference type="RefSeq" id="WP_023606744.1">
    <property type="nucleotide sequence ID" value="NZ_AYSH01000017.1"/>
</dbReference>
<dbReference type="GO" id="GO:0046872">
    <property type="term" value="F:metal ion binding"/>
    <property type="evidence" value="ECO:0007669"/>
    <property type="project" value="InterPro"/>
</dbReference>
<dbReference type="GO" id="GO:0008106">
    <property type="term" value="F:alcohol dehydrogenase (NADP+) activity"/>
    <property type="evidence" value="ECO:0007669"/>
    <property type="project" value="TreeGrafter"/>
</dbReference>